<evidence type="ECO:0000256" key="3">
    <source>
        <dbReference type="ARBA" id="ARBA00022741"/>
    </source>
</evidence>
<dbReference type="EMBL" id="JQCB01000006">
    <property type="protein sequence ID" value="KRN95983.1"/>
    <property type="molecule type" value="Genomic_DNA"/>
</dbReference>
<evidence type="ECO:0000313" key="8">
    <source>
        <dbReference type="Proteomes" id="UP000051139"/>
    </source>
</evidence>
<comment type="caution">
    <text evidence="7">The sequence shown here is derived from an EMBL/GenBank/DDBJ whole genome shotgun (WGS) entry which is preliminary data.</text>
</comment>
<dbReference type="SMART" id="SM00382">
    <property type="entry name" value="AAA"/>
    <property type="match status" value="1"/>
</dbReference>
<sequence>MTTSATNTVLSVDQLAMAFRQKRVFHDLTFDLKQGEFLSVLGENGVGKTTLVQILLGQLRPTAGSVNYYPSRQGVTVGYVPQFRNVDAEYPLTVREFVGLALPNRLTPWWTAAERKQVASTLAMTDLTRIARTPLGRVSGGELQKAYLAQALIRQPQLLMLDESTASLDNNMKYELLELVKNYQEQTNAAVLFVTHDLPLTKQYSTNFLLMQPGQYQTGTIAELDENVVEAAHA</sequence>
<evidence type="ECO:0000313" key="6">
    <source>
        <dbReference type="EMBL" id="GEK28838.1"/>
    </source>
</evidence>
<proteinExistence type="inferred from homology"/>
<dbReference type="SUPFAM" id="SSF52540">
    <property type="entry name" value="P-loop containing nucleoside triphosphate hydrolases"/>
    <property type="match status" value="1"/>
</dbReference>
<evidence type="ECO:0000256" key="2">
    <source>
        <dbReference type="ARBA" id="ARBA00022448"/>
    </source>
</evidence>
<keyword evidence="3" id="KW-0547">Nucleotide-binding</keyword>
<dbReference type="OrthoDB" id="9806726at2"/>
<evidence type="ECO:0000256" key="1">
    <source>
        <dbReference type="ARBA" id="ARBA00005417"/>
    </source>
</evidence>
<dbReference type="InterPro" id="IPR050153">
    <property type="entry name" value="Metal_Ion_Import_ABC"/>
</dbReference>
<comment type="similarity">
    <text evidence="1">Belongs to the ABC transporter superfamily.</text>
</comment>
<reference evidence="7 8" key="1">
    <citation type="journal article" date="2015" name="Genome Announc.">
        <title>Expanding the biotechnology potential of lactobacilli through comparative genomics of 213 strains and associated genera.</title>
        <authorList>
            <person name="Sun Z."/>
            <person name="Harris H.M."/>
            <person name="McCann A."/>
            <person name="Guo C."/>
            <person name="Argimon S."/>
            <person name="Zhang W."/>
            <person name="Yang X."/>
            <person name="Jeffery I.B."/>
            <person name="Cooney J.C."/>
            <person name="Kagawa T.F."/>
            <person name="Liu W."/>
            <person name="Song Y."/>
            <person name="Salvetti E."/>
            <person name="Wrobel A."/>
            <person name="Rasinkangas P."/>
            <person name="Parkhill J."/>
            <person name="Rea M.C."/>
            <person name="O'Sullivan O."/>
            <person name="Ritari J."/>
            <person name="Douillard F.P."/>
            <person name="Paul Ross R."/>
            <person name="Yang R."/>
            <person name="Briner A.E."/>
            <person name="Felis G.E."/>
            <person name="de Vos W.M."/>
            <person name="Barrangou R."/>
            <person name="Klaenhammer T.R."/>
            <person name="Caufield P.W."/>
            <person name="Cui Y."/>
            <person name="Zhang H."/>
            <person name="O'Toole P.W."/>
        </authorList>
    </citation>
    <scope>NUCLEOTIDE SEQUENCE [LARGE SCALE GENOMIC DNA]</scope>
    <source>
        <strain evidence="7 8">DSM 22696</strain>
    </source>
</reference>
<dbReference type="RefSeq" id="WP_057810156.1">
    <property type="nucleotide sequence ID" value="NZ_BJUD01000021.1"/>
</dbReference>
<evidence type="ECO:0000256" key="4">
    <source>
        <dbReference type="ARBA" id="ARBA00022840"/>
    </source>
</evidence>
<keyword evidence="2" id="KW-0813">Transport</keyword>
<dbReference type="Gene3D" id="3.40.50.300">
    <property type="entry name" value="P-loop containing nucleotide triphosphate hydrolases"/>
    <property type="match status" value="1"/>
</dbReference>
<dbReference type="InterPro" id="IPR003439">
    <property type="entry name" value="ABC_transporter-like_ATP-bd"/>
</dbReference>
<dbReference type="InterPro" id="IPR003593">
    <property type="entry name" value="AAA+_ATPase"/>
</dbReference>
<name>A0A0R2L2F5_9LACO</name>
<gene>
    <name evidence="6" type="primary">znuC</name>
    <name evidence="7" type="ORF">IV55_GL001656</name>
    <name evidence="6" type="ORF">LSI01_11490</name>
</gene>
<dbReference type="Pfam" id="PF00005">
    <property type="entry name" value="ABC_tran"/>
    <property type="match status" value="1"/>
</dbReference>
<evidence type="ECO:0000259" key="5">
    <source>
        <dbReference type="PROSITE" id="PS50893"/>
    </source>
</evidence>
<protein>
    <submittedName>
        <fullName evidence="6">ABC transporter ATP-binding protein</fullName>
    </submittedName>
    <submittedName>
        <fullName evidence="7">Zinc iron ABC transporter, ATP-binding protein</fullName>
    </submittedName>
</protein>
<dbReference type="PATRIC" id="fig|348151.3.peg.1708"/>
<feature type="domain" description="ABC transporter" evidence="5">
    <location>
        <begin position="10"/>
        <end position="234"/>
    </location>
</feature>
<dbReference type="Proteomes" id="UP000051139">
    <property type="component" value="Unassembled WGS sequence"/>
</dbReference>
<dbReference type="STRING" id="348151.IV55_GL001656"/>
<accession>A0A0R2L2F5</accession>
<dbReference type="GO" id="GO:0016887">
    <property type="term" value="F:ATP hydrolysis activity"/>
    <property type="evidence" value="ECO:0007669"/>
    <property type="project" value="InterPro"/>
</dbReference>
<dbReference type="EMBL" id="BJUD01000021">
    <property type="protein sequence ID" value="GEK28838.1"/>
    <property type="molecule type" value="Genomic_DNA"/>
</dbReference>
<keyword evidence="8" id="KW-1185">Reference proteome</keyword>
<dbReference type="InterPro" id="IPR027417">
    <property type="entry name" value="P-loop_NTPase"/>
</dbReference>
<organism evidence="7 8">
    <name type="scientific">Furfurilactobacillus siliginis</name>
    <dbReference type="NCBI Taxonomy" id="348151"/>
    <lineage>
        <taxon>Bacteria</taxon>
        <taxon>Bacillati</taxon>
        <taxon>Bacillota</taxon>
        <taxon>Bacilli</taxon>
        <taxon>Lactobacillales</taxon>
        <taxon>Lactobacillaceae</taxon>
        <taxon>Furfurilactobacillus</taxon>
    </lineage>
</organism>
<dbReference type="Proteomes" id="UP000321429">
    <property type="component" value="Unassembled WGS sequence"/>
</dbReference>
<evidence type="ECO:0000313" key="7">
    <source>
        <dbReference type="EMBL" id="KRN95983.1"/>
    </source>
</evidence>
<dbReference type="PROSITE" id="PS50893">
    <property type="entry name" value="ABC_TRANSPORTER_2"/>
    <property type="match status" value="1"/>
</dbReference>
<dbReference type="AlphaFoldDB" id="A0A0R2L2F5"/>
<dbReference type="PANTHER" id="PTHR42734">
    <property type="entry name" value="METAL TRANSPORT SYSTEM ATP-BINDING PROTEIN TM_0124-RELATED"/>
    <property type="match status" value="1"/>
</dbReference>
<dbReference type="PANTHER" id="PTHR42734:SF17">
    <property type="entry name" value="METAL TRANSPORT SYSTEM ATP-BINDING PROTEIN TM_0124-RELATED"/>
    <property type="match status" value="1"/>
</dbReference>
<keyword evidence="4 7" id="KW-0067">ATP-binding</keyword>
<evidence type="ECO:0000313" key="9">
    <source>
        <dbReference type="Proteomes" id="UP000321429"/>
    </source>
</evidence>
<reference evidence="6 9" key="2">
    <citation type="submission" date="2019-07" db="EMBL/GenBank/DDBJ databases">
        <title>Whole genome shotgun sequence of Lactobacillus siliginis NBRC 101315.</title>
        <authorList>
            <person name="Hosoyama A."/>
            <person name="Uohara A."/>
            <person name="Ohji S."/>
            <person name="Ichikawa N."/>
        </authorList>
    </citation>
    <scope>NUCLEOTIDE SEQUENCE [LARGE SCALE GENOMIC DNA]</scope>
    <source>
        <strain evidence="6 9">NBRC 101315</strain>
    </source>
</reference>
<dbReference type="GO" id="GO:0005524">
    <property type="term" value="F:ATP binding"/>
    <property type="evidence" value="ECO:0007669"/>
    <property type="project" value="UniProtKB-KW"/>
</dbReference>